<dbReference type="PANTHER" id="PTHR48083:SF19">
    <property type="entry name" value="FLAVIN-DEPENDENT MONOOXYGENASE, OXYGENASE SUBUNIT HSAA"/>
    <property type="match status" value="1"/>
</dbReference>
<sequence>MHFAYSSDPRAVAATGLAFPCGRAKPVVGGFRLSGRWPFASGVDAATWMIVGAQIEGTPDRLMLLVPKDDYQSLDNWRGFGLAGSGSHDVKMQEVFVPEHRTVRPEQLASGRDAPGTLVHDSPVYRLPAYSGFGFALAAVPLGAARAALDQFIAGARLRATTFSASRVAELAPVQLRVAEASANISFAEIAYWTHLRELVALTNSGEEVGQDAKLRWKRDVAFAVGLSKRCLETLLTAGGGGALSTNNPLQRYFRDVFAAASHIALTWDVQASLYGRHALTIPLGDDLLI</sequence>
<dbReference type="Pfam" id="PF08028">
    <property type="entry name" value="Acyl-CoA_dh_2"/>
    <property type="match status" value="1"/>
</dbReference>
<proteinExistence type="predicted"/>
<evidence type="ECO:0000259" key="2">
    <source>
        <dbReference type="Pfam" id="PF08028"/>
    </source>
</evidence>
<reference evidence="3 4" key="1">
    <citation type="journal article" date="2021" name="Microorganisms">
        <title>Acidisoma silvae sp. nov. and Acidisomacellulosilytica sp. nov., Two Acidophilic Bacteria Isolated from Decaying Wood, Hydrolyzing Cellulose and Producing Poly-3-hydroxybutyrate.</title>
        <authorList>
            <person name="Mieszkin S."/>
            <person name="Pouder E."/>
            <person name="Uroz S."/>
            <person name="Simon-Colin C."/>
            <person name="Alain K."/>
        </authorList>
    </citation>
    <scope>NUCLEOTIDE SEQUENCE [LARGE SCALE GENOMIC DNA]</scope>
    <source>
        <strain evidence="3 4">HW T5.17</strain>
    </source>
</reference>
<dbReference type="InterPro" id="IPR036250">
    <property type="entry name" value="AcylCo_DH-like_C"/>
</dbReference>
<dbReference type="Gene3D" id="2.40.110.10">
    <property type="entry name" value="Butyryl-CoA Dehydrogenase, subunit A, domain 2"/>
    <property type="match status" value="1"/>
</dbReference>
<dbReference type="GO" id="GO:0033539">
    <property type="term" value="P:fatty acid beta-oxidation using acyl-CoA dehydrogenase"/>
    <property type="evidence" value="ECO:0007669"/>
    <property type="project" value="TreeGrafter"/>
</dbReference>
<dbReference type="GO" id="GO:0003995">
    <property type="term" value="F:acyl-CoA dehydrogenase activity"/>
    <property type="evidence" value="ECO:0007669"/>
    <property type="project" value="TreeGrafter"/>
</dbReference>
<dbReference type="RefSeq" id="WP_227310492.1">
    <property type="nucleotide sequence ID" value="NZ_JAESVA010000016.1"/>
</dbReference>
<dbReference type="PANTHER" id="PTHR48083">
    <property type="entry name" value="MEDIUM-CHAIN SPECIFIC ACYL-COA DEHYDROGENASE, MITOCHONDRIAL-RELATED"/>
    <property type="match status" value="1"/>
</dbReference>
<gene>
    <name evidence="3" type="ORF">ACELLULO517_26200</name>
</gene>
<accession>A0A964E6N4</accession>
<dbReference type="GO" id="GO:0016712">
    <property type="term" value="F:oxidoreductase activity, acting on paired donors, with incorporation or reduction of molecular oxygen, reduced flavin or flavoprotein as one donor, and incorporation of one atom of oxygen"/>
    <property type="evidence" value="ECO:0007669"/>
    <property type="project" value="TreeGrafter"/>
</dbReference>
<dbReference type="Proteomes" id="UP000721844">
    <property type="component" value="Unassembled WGS sequence"/>
</dbReference>
<evidence type="ECO:0000313" key="3">
    <source>
        <dbReference type="EMBL" id="MCB8883769.1"/>
    </source>
</evidence>
<dbReference type="Gene3D" id="1.20.140.10">
    <property type="entry name" value="Butyryl-CoA Dehydrogenase, subunit A, domain 3"/>
    <property type="match status" value="1"/>
</dbReference>
<dbReference type="GO" id="GO:0005737">
    <property type="term" value="C:cytoplasm"/>
    <property type="evidence" value="ECO:0007669"/>
    <property type="project" value="TreeGrafter"/>
</dbReference>
<name>A0A964E6N4_9PROT</name>
<dbReference type="InterPro" id="IPR013107">
    <property type="entry name" value="Acyl-CoA_DH_C"/>
</dbReference>
<feature type="domain" description="Acyl-CoA dehydrogenase C-terminal" evidence="2">
    <location>
        <begin position="137"/>
        <end position="267"/>
    </location>
</feature>
<evidence type="ECO:0000256" key="1">
    <source>
        <dbReference type="ARBA" id="ARBA00023002"/>
    </source>
</evidence>
<comment type="caution">
    <text evidence="3">The sequence shown here is derived from an EMBL/GenBank/DDBJ whole genome shotgun (WGS) entry which is preliminary data.</text>
</comment>
<keyword evidence="1" id="KW-0560">Oxidoreductase</keyword>
<dbReference type="SUPFAM" id="SSF56645">
    <property type="entry name" value="Acyl-CoA dehydrogenase NM domain-like"/>
    <property type="match status" value="1"/>
</dbReference>
<evidence type="ECO:0000313" key="4">
    <source>
        <dbReference type="Proteomes" id="UP000721844"/>
    </source>
</evidence>
<dbReference type="InterPro" id="IPR046373">
    <property type="entry name" value="Acyl-CoA_Oxase/DH_mid-dom_sf"/>
</dbReference>
<dbReference type="InterPro" id="IPR050741">
    <property type="entry name" value="Acyl-CoA_dehydrogenase"/>
</dbReference>
<dbReference type="InterPro" id="IPR009100">
    <property type="entry name" value="AcylCoA_DH/oxidase_NM_dom_sf"/>
</dbReference>
<dbReference type="AlphaFoldDB" id="A0A964E6N4"/>
<protein>
    <recommendedName>
        <fullName evidence="2">Acyl-CoA dehydrogenase C-terminal domain-containing protein</fullName>
    </recommendedName>
</protein>
<dbReference type="SUPFAM" id="SSF47203">
    <property type="entry name" value="Acyl-CoA dehydrogenase C-terminal domain-like"/>
    <property type="match status" value="1"/>
</dbReference>
<keyword evidence="4" id="KW-1185">Reference proteome</keyword>
<dbReference type="EMBL" id="JAESVA010000016">
    <property type="protein sequence ID" value="MCB8883769.1"/>
    <property type="molecule type" value="Genomic_DNA"/>
</dbReference>
<organism evidence="3 4">
    <name type="scientific">Acidisoma cellulosilyticum</name>
    <dbReference type="NCBI Taxonomy" id="2802395"/>
    <lineage>
        <taxon>Bacteria</taxon>
        <taxon>Pseudomonadati</taxon>
        <taxon>Pseudomonadota</taxon>
        <taxon>Alphaproteobacteria</taxon>
        <taxon>Acetobacterales</taxon>
        <taxon>Acidocellaceae</taxon>
        <taxon>Acidisoma</taxon>
    </lineage>
</organism>